<reference evidence="1 2" key="1">
    <citation type="submission" date="2020-01" db="EMBL/GenBank/DDBJ databases">
        <title>Draft genome sequence of Cand. Neptunochlamydia vexilliferae K9.</title>
        <authorList>
            <person name="Schulz F."/>
            <person name="Koestlbacher S."/>
            <person name="Wascher F."/>
            <person name="Pizzetti I."/>
            <person name="Horn M."/>
        </authorList>
    </citation>
    <scope>NUCLEOTIDE SEQUENCE [LARGE SCALE GENOMIC DNA]</scope>
    <source>
        <strain evidence="1 2">K9</strain>
    </source>
</reference>
<accession>A0ABS0AZX8</accession>
<dbReference type="Proteomes" id="UP001194714">
    <property type="component" value="Unassembled WGS sequence"/>
</dbReference>
<evidence type="ECO:0000313" key="2">
    <source>
        <dbReference type="Proteomes" id="UP001194714"/>
    </source>
</evidence>
<name>A0ABS0AZX8_9BACT</name>
<protein>
    <submittedName>
        <fullName evidence="1">Uncharacterized protein</fullName>
    </submittedName>
</protein>
<proteinExistence type="predicted"/>
<gene>
    <name evidence="1" type="ORF">NEPTK9_001209</name>
</gene>
<evidence type="ECO:0000313" key="1">
    <source>
        <dbReference type="EMBL" id="MBF5059693.1"/>
    </source>
</evidence>
<organism evidence="1 2">
    <name type="scientific">Candidatus Neptunichlamydia vexilliferae</name>
    <dbReference type="NCBI Taxonomy" id="1651774"/>
    <lineage>
        <taxon>Bacteria</taxon>
        <taxon>Pseudomonadati</taxon>
        <taxon>Chlamydiota</taxon>
        <taxon>Chlamydiia</taxon>
        <taxon>Parachlamydiales</taxon>
        <taxon>Simkaniaceae</taxon>
        <taxon>Candidatus Neptunichlamydia</taxon>
    </lineage>
</organism>
<dbReference type="EMBL" id="JAAEJV010000035">
    <property type="protein sequence ID" value="MBF5059693.1"/>
    <property type="molecule type" value="Genomic_DNA"/>
</dbReference>
<sequence length="52" mass="6077">MNARLNFSFFPGPDEQNDPYFIQVCNHFVPLNLKKNRKPLQAPLVLTPCFKQ</sequence>
<keyword evidence="2" id="KW-1185">Reference proteome</keyword>
<comment type="caution">
    <text evidence="1">The sequence shown here is derived from an EMBL/GenBank/DDBJ whole genome shotgun (WGS) entry which is preliminary data.</text>
</comment>